<dbReference type="PANTHER" id="PTHR30199:SF0">
    <property type="entry name" value="INNER MEMBRANE PROTEIN YDCO"/>
    <property type="match status" value="1"/>
</dbReference>
<feature type="transmembrane region" description="Helical" evidence="2">
    <location>
        <begin position="180"/>
        <end position="200"/>
    </location>
</feature>
<feature type="region of interest" description="Disordered" evidence="1">
    <location>
        <begin position="1"/>
        <end position="55"/>
    </location>
</feature>
<keyword evidence="2" id="KW-0812">Transmembrane</keyword>
<reference evidence="3" key="1">
    <citation type="submission" date="2019-06" db="EMBL/GenBank/DDBJ databases">
        <title>Whole genome shotgun sequence of Cellulomonas cellasea NBRC 3753.</title>
        <authorList>
            <person name="Hosoyama A."/>
            <person name="Uohara A."/>
            <person name="Ohji S."/>
            <person name="Ichikawa N."/>
        </authorList>
    </citation>
    <scope>NUCLEOTIDE SEQUENCE [LARGE SCALE GENOMIC DNA]</scope>
    <source>
        <strain evidence="3">NBRC 3753</strain>
    </source>
</reference>
<accession>A0A4Y3KUF6</accession>
<organism evidence="3 4">
    <name type="scientific">Cellulomonas cellasea</name>
    <dbReference type="NCBI Taxonomy" id="43670"/>
    <lineage>
        <taxon>Bacteria</taxon>
        <taxon>Bacillati</taxon>
        <taxon>Actinomycetota</taxon>
        <taxon>Actinomycetes</taxon>
        <taxon>Micrococcales</taxon>
        <taxon>Cellulomonadaceae</taxon>
        <taxon>Cellulomonas</taxon>
    </lineage>
</organism>
<protein>
    <submittedName>
        <fullName evidence="3">Transporter</fullName>
    </submittedName>
</protein>
<evidence type="ECO:0000256" key="1">
    <source>
        <dbReference type="SAM" id="MobiDB-lite"/>
    </source>
</evidence>
<evidence type="ECO:0000256" key="2">
    <source>
        <dbReference type="SAM" id="Phobius"/>
    </source>
</evidence>
<dbReference type="Pfam" id="PF03594">
    <property type="entry name" value="BenE"/>
    <property type="match status" value="1"/>
</dbReference>
<dbReference type="GO" id="GO:0042925">
    <property type="term" value="F:benzoate transmembrane transporter activity"/>
    <property type="evidence" value="ECO:0007669"/>
    <property type="project" value="InterPro"/>
</dbReference>
<keyword evidence="4" id="KW-1185">Reference proteome</keyword>
<feature type="transmembrane region" description="Helical" evidence="2">
    <location>
        <begin position="404"/>
        <end position="420"/>
    </location>
</feature>
<feature type="transmembrane region" description="Helical" evidence="2">
    <location>
        <begin position="126"/>
        <end position="144"/>
    </location>
</feature>
<feature type="transmembrane region" description="Helical" evidence="2">
    <location>
        <begin position="344"/>
        <end position="369"/>
    </location>
</feature>
<dbReference type="PANTHER" id="PTHR30199">
    <property type="entry name" value="MFS FAMILY TRANSPORTER, PREDICTED SUBSTRATE BENZOATE"/>
    <property type="match status" value="1"/>
</dbReference>
<dbReference type="InterPro" id="IPR004711">
    <property type="entry name" value="Benzoate_Transporter"/>
</dbReference>
<sequence>MTDAMATAEPPTPRTPDPAPGSPDAPGPAAPTGGTLPVPGVGPAQPAAAGDAPVRRSLRRDTSVSAVVAGFVAVLVSYTGPFLIVLQAADDAGLSVAETTSWVWAISFGSGLTCLVLSWATRQPVVTAWSTPGAALLVTTLGGYRFSDVVGAYLVAGVVATVLGFSGLFGRLLALVPRQVLSAMLAGVLLPFVLTAALAVEASPLVAGGLVAAFLVGRRVAPRYAVLGGLVVGVLLAVLTGDLGNPHVTLRIDGPHLTVPTFDLGAVVGIGLPLLVVTMASQNAPGLTVLRNDGYDPDDRLLVGSTAAVWTVLAPFGAHGINLAAITAAICTGREAHHDPRRRYVAGVWCGVFYLALSLVSSGLVALFLAIPGDLVAALAGAALLGALLGATKDSFSGDAPTSEAALVTLAVTASGLTVLTVASPFWGLVAGGLAYVVLTLGRRERAG</sequence>
<comment type="caution">
    <text evidence="3">The sequence shown here is derived from an EMBL/GenBank/DDBJ whole genome shotgun (WGS) entry which is preliminary data.</text>
</comment>
<evidence type="ECO:0000313" key="3">
    <source>
        <dbReference type="EMBL" id="GEA87653.1"/>
    </source>
</evidence>
<feature type="transmembrane region" description="Helical" evidence="2">
    <location>
        <begin position="220"/>
        <end position="240"/>
    </location>
</feature>
<feature type="compositionally biased region" description="Low complexity" evidence="1">
    <location>
        <begin position="30"/>
        <end position="52"/>
    </location>
</feature>
<feature type="compositionally biased region" description="Pro residues" evidence="1">
    <location>
        <begin position="10"/>
        <end position="29"/>
    </location>
</feature>
<feature type="transmembrane region" description="Helical" evidence="2">
    <location>
        <begin position="301"/>
        <end position="332"/>
    </location>
</feature>
<dbReference type="EMBL" id="BJLR01000016">
    <property type="protein sequence ID" value="GEA87653.1"/>
    <property type="molecule type" value="Genomic_DNA"/>
</dbReference>
<dbReference type="AlphaFoldDB" id="A0A4Y3KUF6"/>
<feature type="transmembrane region" description="Helical" evidence="2">
    <location>
        <begin position="64"/>
        <end position="89"/>
    </location>
</feature>
<name>A0A4Y3KUF6_9CELL</name>
<keyword evidence="2" id="KW-0472">Membrane</keyword>
<dbReference type="NCBIfam" id="TIGR00843">
    <property type="entry name" value="benE"/>
    <property type="match status" value="1"/>
</dbReference>
<feature type="transmembrane region" description="Helical" evidence="2">
    <location>
        <begin position="150"/>
        <end position="173"/>
    </location>
</feature>
<feature type="transmembrane region" description="Helical" evidence="2">
    <location>
        <begin position="101"/>
        <end position="119"/>
    </location>
</feature>
<feature type="transmembrane region" description="Helical" evidence="2">
    <location>
        <begin position="375"/>
        <end position="392"/>
    </location>
</feature>
<keyword evidence="2" id="KW-1133">Transmembrane helix</keyword>
<gene>
    <name evidence="3" type="ORF">CCE01nite_16020</name>
</gene>
<dbReference type="GO" id="GO:0005886">
    <property type="term" value="C:plasma membrane"/>
    <property type="evidence" value="ECO:0007669"/>
    <property type="project" value="TreeGrafter"/>
</dbReference>
<feature type="transmembrane region" description="Helical" evidence="2">
    <location>
        <begin position="261"/>
        <end position="281"/>
    </location>
</feature>
<dbReference type="Proteomes" id="UP000317046">
    <property type="component" value="Unassembled WGS sequence"/>
</dbReference>
<evidence type="ECO:0000313" key="4">
    <source>
        <dbReference type="Proteomes" id="UP000317046"/>
    </source>
</evidence>
<proteinExistence type="predicted"/>